<comment type="catalytic activity">
    <reaction evidence="7 8">
        <text>a 6-O-methyl-2'-deoxyguanosine in DNA + L-cysteinyl-[protein] = S-methyl-L-cysteinyl-[protein] + a 2'-deoxyguanosine in DNA</text>
        <dbReference type="Rhea" id="RHEA:24000"/>
        <dbReference type="Rhea" id="RHEA-COMP:10131"/>
        <dbReference type="Rhea" id="RHEA-COMP:10132"/>
        <dbReference type="Rhea" id="RHEA-COMP:11367"/>
        <dbReference type="Rhea" id="RHEA-COMP:11368"/>
        <dbReference type="ChEBI" id="CHEBI:29950"/>
        <dbReference type="ChEBI" id="CHEBI:82612"/>
        <dbReference type="ChEBI" id="CHEBI:85445"/>
        <dbReference type="ChEBI" id="CHEBI:85448"/>
        <dbReference type="EC" id="2.1.1.63"/>
    </reaction>
</comment>
<evidence type="ECO:0000259" key="10">
    <source>
        <dbReference type="Pfam" id="PF01035"/>
    </source>
</evidence>
<gene>
    <name evidence="12" type="primary">ogt_3</name>
    <name evidence="12" type="ORF">LMG31841_05193</name>
</gene>
<dbReference type="PANTHER" id="PTHR10815:SF5">
    <property type="entry name" value="METHYLATED-DNA--PROTEIN-CYSTEINE METHYLTRANSFERASE"/>
    <property type="match status" value="1"/>
</dbReference>
<keyword evidence="8" id="KW-0963">Cytoplasm</keyword>
<dbReference type="SUPFAM" id="SSF53155">
    <property type="entry name" value="Methylated DNA-protein cysteine methyltransferase domain"/>
    <property type="match status" value="1"/>
</dbReference>
<dbReference type="HAMAP" id="MF_00772">
    <property type="entry name" value="OGT"/>
    <property type="match status" value="1"/>
</dbReference>
<accession>A0A9N8S244</accession>
<dbReference type="InterPro" id="IPR014048">
    <property type="entry name" value="MethylDNA_cys_MeTrfase_DNA-bd"/>
</dbReference>
<comment type="function">
    <text evidence="8">Involved in the cellular defense against the biological effects of O6-methylguanine (O6-MeG) and O4-methylthymine (O4-MeT) in DNA. Repairs the methylated nucleobase in DNA by stoichiometrically transferring the methyl group to a cysteine residue in the enzyme. This is a suicide reaction: the enzyme is irreversibly inactivated.</text>
</comment>
<dbReference type="GO" id="GO:0006307">
    <property type="term" value="P:DNA alkylation repair"/>
    <property type="evidence" value="ECO:0007669"/>
    <property type="project" value="UniProtKB-UniRule"/>
</dbReference>
<keyword evidence="13" id="KW-1185">Reference proteome</keyword>
<dbReference type="FunFam" id="1.10.10.10:FF:000214">
    <property type="entry name" value="Methylated-DNA--protein-cysteine methyltransferase"/>
    <property type="match status" value="1"/>
</dbReference>
<evidence type="ECO:0000256" key="8">
    <source>
        <dbReference type="HAMAP-Rule" id="MF_00772"/>
    </source>
</evidence>
<dbReference type="RefSeq" id="WP_228883077.1">
    <property type="nucleotide sequence ID" value="NZ_CAJQYZ010000016.1"/>
</dbReference>
<dbReference type="Gene3D" id="3.30.160.70">
    <property type="entry name" value="Methylated DNA-protein cysteine methyltransferase domain"/>
    <property type="match status" value="1"/>
</dbReference>
<comment type="catalytic activity">
    <reaction evidence="1 8">
        <text>a 4-O-methyl-thymidine in DNA + L-cysteinyl-[protein] = a thymidine in DNA + S-methyl-L-cysteinyl-[protein]</text>
        <dbReference type="Rhea" id="RHEA:53428"/>
        <dbReference type="Rhea" id="RHEA-COMP:10131"/>
        <dbReference type="Rhea" id="RHEA-COMP:10132"/>
        <dbReference type="Rhea" id="RHEA-COMP:13555"/>
        <dbReference type="Rhea" id="RHEA-COMP:13556"/>
        <dbReference type="ChEBI" id="CHEBI:29950"/>
        <dbReference type="ChEBI" id="CHEBI:82612"/>
        <dbReference type="ChEBI" id="CHEBI:137386"/>
        <dbReference type="ChEBI" id="CHEBI:137387"/>
        <dbReference type="EC" id="2.1.1.63"/>
    </reaction>
</comment>
<dbReference type="InterPro" id="IPR036388">
    <property type="entry name" value="WH-like_DNA-bd_sf"/>
</dbReference>
<dbReference type="EC" id="2.1.1.63" evidence="8"/>
<dbReference type="Pfam" id="PF02870">
    <property type="entry name" value="Methyltransf_1N"/>
    <property type="match status" value="1"/>
</dbReference>
<evidence type="ECO:0000256" key="7">
    <source>
        <dbReference type="ARBA" id="ARBA00049348"/>
    </source>
</evidence>
<dbReference type="NCBIfam" id="TIGR00589">
    <property type="entry name" value="ogt"/>
    <property type="match status" value="1"/>
</dbReference>
<comment type="subcellular location">
    <subcellularLocation>
        <location evidence="8">Cytoplasm</location>
    </subcellularLocation>
</comment>
<keyword evidence="4 8" id="KW-0808">Transferase</keyword>
<keyword evidence="5 8" id="KW-0227">DNA damage</keyword>
<evidence type="ECO:0000259" key="11">
    <source>
        <dbReference type="Pfam" id="PF02870"/>
    </source>
</evidence>
<comment type="similarity">
    <text evidence="2 8">Belongs to the MGMT family.</text>
</comment>
<evidence type="ECO:0000256" key="3">
    <source>
        <dbReference type="ARBA" id="ARBA00022603"/>
    </source>
</evidence>
<comment type="miscellaneous">
    <text evidence="8">This enzyme catalyzes only one turnover and therefore is not strictly catalytic. According to one definition, an enzyme is a biocatalyst that acts repeatedly and over many reaction cycles.</text>
</comment>
<dbReference type="AlphaFoldDB" id="A0A9N8S244"/>
<dbReference type="InterPro" id="IPR023546">
    <property type="entry name" value="MGMT"/>
</dbReference>
<dbReference type="Gene3D" id="1.10.10.10">
    <property type="entry name" value="Winged helix-like DNA-binding domain superfamily/Winged helix DNA-binding domain"/>
    <property type="match status" value="1"/>
</dbReference>
<feature type="domain" description="Methylated-DNA-[protein]-cysteine S-methyltransferase DNA binding" evidence="10">
    <location>
        <begin position="80"/>
        <end position="158"/>
    </location>
</feature>
<keyword evidence="3 8" id="KW-0489">Methyltransferase</keyword>
<dbReference type="InterPro" id="IPR036631">
    <property type="entry name" value="MGMT_N_sf"/>
</dbReference>
<dbReference type="SUPFAM" id="SSF46767">
    <property type="entry name" value="Methylated DNA-protein cysteine methyltransferase, C-terminal domain"/>
    <property type="match status" value="1"/>
</dbReference>
<dbReference type="PANTHER" id="PTHR10815">
    <property type="entry name" value="METHYLATED-DNA--PROTEIN-CYSTEINE METHYLTRANSFERASE"/>
    <property type="match status" value="1"/>
</dbReference>
<evidence type="ECO:0000256" key="5">
    <source>
        <dbReference type="ARBA" id="ARBA00022763"/>
    </source>
</evidence>
<organism evidence="12 13">
    <name type="scientific">Paraburkholderia saeva</name>
    <dbReference type="NCBI Taxonomy" id="2777537"/>
    <lineage>
        <taxon>Bacteria</taxon>
        <taxon>Pseudomonadati</taxon>
        <taxon>Pseudomonadota</taxon>
        <taxon>Betaproteobacteria</taxon>
        <taxon>Burkholderiales</taxon>
        <taxon>Burkholderiaceae</taxon>
        <taxon>Paraburkholderia</taxon>
    </lineage>
</organism>
<evidence type="ECO:0000256" key="6">
    <source>
        <dbReference type="ARBA" id="ARBA00023204"/>
    </source>
</evidence>
<dbReference type="Proteomes" id="UP000789704">
    <property type="component" value="Unassembled WGS sequence"/>
</dbReference>
<evidence type="ECO:0000256" key="4">
    <source>
        <dbReference type="ARBA" id="ARBA00022679"/>
    </source>
</evidence>
<protein>
    <recommendedName>
        <fullName evidence="8">Methylated-DNA--protein-cysteine methyltransferase</fullName>
        <ecNumber evidence="8">2.1.1.63</ecNumber>
    </recommendedName>
    <alternativeName>
        <fullName evidence="8">6-O-methylguanine-DNA methyltransferase</fullName>
        <shortName evidence="8">MGMT</shortName>
    </alternativeName>
    <alternativeName>
        <fullName evidence="8">O-6-methylguanine-DNA-alkyltransferase</fullName>
    </alternativeName>
</protein>
<dbReference type="GO" id="GO:0005737">
    <property type="term" value="C:cytoplasm"/>
    <property type="evidence" value="ECO:0007669"/>
    <property type="project" value="UniProtKB-SubCell"/>
</dbReference>
<evidence type="ECO:0000256" key="1">
    <source>
        <dbReference type="ARBA" id="ARBA00001286"/>
    </source>
</evidence>
<sequence length="182" mass="19781">MSYAYKVVNSPVGKLKLVAKGTSLVAILWENDRPNRVRLSEMVEVEHDAVLDETERQLKEYFDGRRTRFDLQLDFAGTVFQKQVWAALLTIPFGETRSYLDIATQIGNPKAVRAVGAANGRNPVSIIAPCHRVIGSSGDLTGFAGGLKAKETLLAIEAANSPTSTNGTASQAVQQSLFESTR</sequence>
<name>A0A9N8S244_9BURK</name>
<proteinExistence type="inferred from homology"/>
<feature type="region of interest" description="Disordered" evidence="9">
    <location>
        <begin position="161"/>
        <end position="182"/>
    </location>
</feature>
<feature type="domain" description="Methylguanine DNA methyltransferase ribonuclease-like" evidence="11">
    <location>
        <begin position="5"/>
        <end position="75"/>
    </location>
</feature>
<evidence type="ECO:0000256" key="9">
    <source>
        <dbReference type="SAM" id="MobiDB-lite"/>
    </source>
</evidence>
<dbReference type="Pfam" id="PF01035">
    <property type="entry name" value="DNA_binding_1"/>
    <property type="match status" value="1"/>
</dbReference>
<dbReference type="InterPro" id="IPR036217">
    <property type="entry name" value="MethylDNA_cys_MeTrfase_DNAb"/>
</dbReference>
<dbReference type="GO" id="GO:0032259">
    <property type="term" value="P:methylation"/>
    <property type="evidence" value="ECO:0007669"/>
    <property type="project" value="UniProtKB-KW"/>
</dbReference>
<evidence type="ECO:0000256" key="2">
    <source>
        <dbReference type="ARBA" id="ARBA00008711"/>
    </source>
</evidence>
<dbReference type="GO" id="GO:0003908">
    <property type="term" value="F:methylated-DNA-[protein]-cysteine S-methyltransferase activity"/>
    <property type="evidence" value="ECO:0007669"/>
    <property type="project" value="UniProtKB-UniRule"/>
</dbReference>
<dbReference type="EMBL" id="CAJQZC010000013">
    <property type="protein sequence ID" value="CAG4922472.1"/>
    <property type="molecule type" value="Genomic_DNA"/>
</dbReference>
<reference evidence="12" key="1">
    <citation type="submission" date="2021-04" db="EMBL/GenBank/DDBJ databases">
        <authorList>
            <person name="Vanwijnsberghe S."/>
        </authorList>
    </citation>
    <scope>NUCLEOTIDE SEQUENCE</scope>
    <source>
        <strain evidence="12">LMG 31841</strain>
    </source>
</reference>
<keyword evidence="6 8" id="KW-0234">DNA repair</keyword>
<feature type="active site" description="Nucleophile; methyl group acceptor" evidence="8">
    <location>
        <position position="130"/>
    </location>
</feature>
<dbReference type="CDD" id="cd06445">
    <property type="entry name" value="ATase"/>
    <property type="match status" value="1"/>
</dbReference>
<evidence type="ECO:0000313" key="13">
    <source>
        <dbReference type="Proteomes" id="UP000789704"/>
    </source>
</evidence>
<evidence type="ECO:0000313" key="12">
    <source>
        <dbReference type="EMBL" id="CAG4922472.1"/>
    </source>
</evidence>
<comment type="caution">
    <text evidence="12">The sequence shown here is derived from an EMBL/GenBank/DDBJ whole genome shotgun (WGS) entry which is preliminary data.</text>
</comment>
<dbReference type="InterPro" id="IPR008332">
    <property type="entry name" value="MethylG_MeTrfase_N"/>
</dbReference>